<dbReference type="SMART" id="SM00225">
    <property type="entry name" value="BTB"/>
    <property type="match status" value="1"/>
</dbReference>
<sequence length="169" mass="19672">MKLAKLEPVDLLQFQTTLSTRWVDDCSLIVGESRIGVPRAMLSRASTYFSSLFQYYENHNDVPLPVPVDPIAFHQAVEAFKGRLQLDGKNIDCILFMADKFKIKPLYDRCERFIAEKVSLIVHFLLFDFDTRRCYSCKRSIFMEDAFNCFAQLHSLIGIFSTMIRKRLQ</sequence>
<dbReference type="SUPFAM" id="SSF54695">
    <property type="entry name" value="POZ domain"/>
    <property type="match status" value="1"/>
</dbReference>
<dbReference type="InterPro" id="IPR000210">
    <property type="entry name" value="BTB/POZ_dom"/>
</dbReference>
<evidence type="ECO:0000313" key="3">
    <source>
        <dbReference type="Proteomes" id="UP000278627"/>
    </source>
</evidence>
<gene>
    <name evidence="2" type="ORF">BPAG_LOCUS6898</name>
</gene>
<dbReference type="Pfam" id="PF00651">
    <property type="entry name" value="BTB"/>
    <property type="match status" value="1"/>
</dbReference>
<evidence type="ECO:0000313" key="2">
    <source>
        <dbReference type="EMBL" id="VDN88084.1"/>
    </source>
</evidence>
<keyword evidence="3" id="KW-1185">Reference proteome</keyword>
<protein>
    <submittedName>
        <fullName evidence="4">BTB domain-containing protein</fullName>
    </submittedName>
</protein>
<evidence type="ECO:0000313" key="4">
    <source>
        <dbReference type="WBParaSite" id="BPAG_0000693701-mRNA-1"/>
    </source>
</evidence>
<organism evidence="4">
    <name type="scientific">Brugia pahangi</name>
    <name type="common">Filarial nematode worm</name>
    <dbReference type="NCBI Taxonomy" id="6280"/>
    <lineage>
        <taxon>Eukaryota</taxon>
        <taxon>Metazoa</taxon>
        <taxon>Ecdysozoa</taxon>
        <taxon>Nematoda</taxon>
        <taxon>Chromadorea</taxon>
        <taxon>Rhabditida</taxon>
        <taxon>Spirurina</taxon>
        <taxon>Spiruromorpha</taxon>
        <taxon>Filarioidea</taxon>
        <taxon>Onchocercidae</taxon>
        <taxon>Brugia</taxon>
    </lineage>
</organism>
<name>A0A0N4TFE9_BRUPA</name>
<dbReference type="PROSITE" id="PS50097">
    <property type="entry name" value="BTB"/>
    <property type="match status" value="1"/>
</dbReference>
<reference evidence="2 3" key="2">
    <citation type="submission" date="2018-11" db="EMBL/GenBank/DDBJ databases">
        <authorList>
            <consortium name="Pathogen Informatics"/>
        </authorList>
    </citation>
    <scope>NUCLEOTIDE SEQUENCE [LARGE SCALE GENOMIC DNA]</scope>
</reference>
<feature type="domain" description="BTB" evidence="1">
    <location>
        <begin position="24"/>
        <end position="54"/>
    </location>
</feature>
<dbReference type="WBParaSite" id="BPAG_0000693701-mRNA-1">
    <property type="protein sequence ID" value="BPAG_0000693701-mRNA-1"/>
    <property type="gene ID" value="BPAG_0000693701"/>
</dbReference>
<dbReference type="Gene3D" id="3.30.710.10">
    <property type="entry name" value="Potassium Channel Kv1.1, Chain A"/>
    <property type="match status" value="1"/>
</dbReference>
<dbReference type="PANTHER" id="PTHR22743">
    <property type="entry name" value="MEPRIN/TRAF-LIKE MATH FAMILY-C.ELEGANS"/>
    <property type="match status" value="1"/>
</dbReference>
<reference evidence="4" key="1">
    <citation type="submission" date="2017-02" db="UniProtKB">
        <authorList>
            <consortium name="WormBaseParasite"/>
        </authorList>
    </citation>
    <scope>IDENTIFICATION</scope>
</reference>
<dbReference type="PANTHER" id="PTHR22743:SF165">
    <property type="entry name" value="BTB AND MATH DOMAIN CONTAINING-RELATED"/>
    <property type="match status" value="1"/>
</dbReference>
<accession>A0A0N4TFE9</accession>
<dbReference type="EMBL" id="UZAD01007013">
    <property type="protein sequence ID" value="VDN88084.1"/>
    <property type="molecule type" value="Genomic_DNA"/>
</dbReference>
<dbReference type="InterPro" id="IPR011333">
    <property type="entry name" value="SKP1/BTB/POZ_sf"/>
</dbReference>
<evidence type="ECO:0000259" key="1">
    <source>
        <dbReference type="PROSITE" id="PS50097"/>
    </source>
</evidence>
<dbReference type="Proteomes" id="UP000278627">
    <property type="component" value="Unassembled WGS sequence"/>
</dbReference>
<dbReference type="AlphaFoldDB" id="A0A0N4TFE9"/>
<dbReference type="InterPro" id="IPR052664">
    <property type="entry name" value="BTB-MATH_domain_protein"/>
</dbReference>
<proteinExistence type="predicted"/>
<dbReference type="STRING" id="6280.A0A0N4TFE9"/>